<sequence>MSGWEMARAPRAFTHSALGELGVALVLCNRRSPRVPPLQTRSRCPAPMTSRGRQVILGLWRQAPMTSPRRGAFPLPPPPAWLVQFTWVGQALPPPPTCGGRSPAGGGVTYLKGAGPGRGCRARRRPAGLHTIARLRRGPKVRPRGGRPAPLPDPIPPRSARRLHGVPSAIAGSPQSPLPAQSPRSPQSPPQRTHPAPSLSRRAPRSPRPAAARLRTPGVRYPENAGRPPAHPAALSPGSAAAARRRRRRSRASAEGERPPHSARCSLHRGVRARVGEGAGAGASGEQRRAPPREADRPLPFGPTKAPGASSEATAGPRSRDPGGPRGCALAGEGPQVPVPSGSWDAGTDP</sequence>
<dbReference type="RefSeq" id="XP_013205570.1">
    <property type="nucleotide sequence ID" value="XM_013350116.1"/>
</dbReference>
<gene>
    <name evidence="3" type="primary">LOC106144039</name>
</gene>
<keyword evidence="2" id="KW-1185">Reference proteome</keyword>
<name>A0ABM1AP14_MICOH</name>
<feature type="compositionally biased region" description="Basic and acidic residues" evidence="1">
    <location>
        <begin position="286"/>
        <end position="297"/>
    </location>
</feature>
<accession>A0ABM1AP14</accession>
<dbReference type="GeneID" id="106144039"/>
<evidence type="ECO:0000313" key="3">
    <source>
        <dbReference type="RefSeq" id="XP_013205570.1"/>
    </source>
</evidence>
<organism evidence="2 3">
    <name type="scientific">Microtus ochrogaster</name>
    <name type="common">Prairie vole</name>
    <dbReference type="NCBI Taxonomy" id="79684"/>
    <lineage>
        <taxon>Eukaryota</taxon>
        <taxon>Metazoa</taxon>
        <taxon>Chordata</taxon>
        <taxon>Craniata</taxon>
        <taxon>Vertebrata</taxon>
        <taxon>Euteleostomi</taxon>
        <taxon>Mammalia</taxon>
        <taxon>Eutheria</taxon>
        <taxon>Euarchontoglires</taxon>
        <taxon>Glires</taxon>
        <taxon>Rodentia</taxon>
        <taxon>Myomorpha</taxon>
        <taxon>Muroidea</taxon>
        <taxon>Cricetidae</taxon>
        <taxon>Arvicolinae</taxon>
        <taxon>Microtus</taxon>
    </lineage>
</organism>
<reference evidence="3" key="1">
    <citation type="submission" date="2025-08" db="UniProtKB">
        <authorList>
            <consortium name="RefSeq"/>
        </authorList>
    </citation>
    <scope>IDENTIFICATION</scope>
</reference>
<dbReference type="Proteomes" id="UP000694915">
    <property type="component" value="Chromosome 22"/>
</dbReference>
<feature type="compositionally biased region" description="Low complexity" evidence="1">
    <location>
        <begin position="173"/>
        <end position="185"/>
    </location>
</feature>
<feature type="compositionally biased region" description="Basic residues" evidence="1">
    <location>
        <begin position="120"/>
        <end position="145"/>
    </location>
</feature>
<evidence type="ECO:0000256" key="1">
    <source>
        <dbReference type="SAM" id="MobiDB-lite"/>
    </source>
</evidence>
<protein>
    <submittedName>
        <fullName evidence="3">Uncharacterized protein LOC106144039</fullName>
    </submittedName>
</protein>
<evidence type="ECO:0000313" key="2">
    <source>
        <dbReference type="Proteomes" id="UP000694915"/>
    </source>
</evidence>
<feature type="region of interest" description="Disordered" evidence="1">
    <location>
        <begin position="113"/>
        <end position="350"/>
    </location>
</feature>
<proteinExistence type="predicted"/>
<feature type="compositionally biased region" description="Low complexity" evidence="1">
    <location>
        <begin position="232"/>
        <end position="242"/>
    </location>
</feature>